<dbReference type="GO" id="GO:0010506">
    <property type="term" value="P:regulation of autophagy"/>
    <property type="evidence" value="ECO:0007669"/>
    <property type="project" value="InterPro"/>
</dbReference>
<dbReference type="CDD" id="cd14009">
    <property type="entry name" value="STKc_ATG1_ULK_like"/>
    <property type="match status" value="1"/>
</dbReference>
<keyword evidence="2" id="KW-0723">Serine/threonine-protein kinase</keyword>
<dbReference type="GO" id="GO:0005776">
    <property type="term" value="C:autophagosome"/>
    <property type="evidence" value="ECO:0007669"/>
    <property type="project" value="TreeGrafter"/>
</dbReference>
<feature type="domain" description="Protein kinase" evidence="10">
    <location>
        <begin position="70"/>
        <end position="344"/>
    </location>
</feature>
<reference evidence="11" key="1">
    <citation type="submission" date="2023-07" db="EMBL/GenBank/DDBJ databases">
        <title>draft genome sequence of fig (Ficus carica).</title>
        <authorList>
            <person name="Takahashi T."/>
            <person name="Nishimura K."/>
        </authorList>
    </citation>
    <scope>NUCLEOTIDE SEQUENCE</scope>
</reference>
<evidence type="ECO:0000256" key="3">
    <source>
        <dbReference type="ARBA" id="ARBA00022679"/>
    </source>
</evidence>
<organism evidence="11 12">
    <name type="scientific">Ficus carica</name>
    <name type="common">Common fig</name>
    <dbReference type="NCBI Taxonomy" id="3494"/>
    <lineage>
        <taxon>Eukaryota</taxon>
        <taxon>Viridiplantae</taxon>
        <taxon>Streptophyta</taxon>
        <taxon>Embryophyta</taxon>
        <taxon>Tracheophyta</taxon>
        <taxon>Spermatophyta</taxon>
        <taxon>Magnoliopsida</taxon>
        <taxon>eudicotyledons</taxon>
        <taxon>Gunneridae</taxon>
        <taxon>Pentapetalae</taxon>
        <taxon>rosids</taxon>
        <taxon>fabids</taxon>
        <taxon>Rosales</taxon>
        <taxon>Moraceae</taxon>
        <taxon>Ficeae</taxon>
        <taxon>Ficus</taxon>
    </lineage>
</organism>
<feature type="compositionally biased region" description="Polar residues" evidence="9">
    <location>
        <begin position="429"/>
        <end position="441"/>
    </location>
</feature>
<dbReference type="PROSITE" id="PS50011">
    <property type="entry name" value="PROTEIN_KINASE_DOM"/>
    <property type="match status" value="1"/>
</dbReference>
<dbReference type="AlphaFoldDB" id="A0AA88D190"/>
<evidence type="ECO:0000256" key="8">
    <source>
        <dbReference type="PROSITE-ProRule" id="PRU10141"/>
    </source>
</evidence>
<evidence type="ECO:0000313" key="11">
    <source>
        <dbReference type="EMBL" id="GMN42743.1"/>
    </source>
</evidence>
<proteinExistence type="inferred from homology"/>
<dbReference type="InterPro" id="IPR000719">
    <property type="entry name" value="Prot_kinase_dom"/>
</dbReference>
<protein>
    <recommendedName>
        <fullName evidence="10">Protein kinase domain-containing protein</fullName>
    </recommendedName>
</protein>
<accession>A0AA88D190</accession>
<evidence type="ECO:0000256" key="4">
    <source>
        <dbReference type="ARBA" id="ARBA00022741"/>
    </source>
</evidence>
<comment type="caution">
    <text evidence="11">The sequence shown here is derived from an EMBL/GenBank/DDBJ whole genome shotgun (WGS) entry which is preliminary data.</text>
</comment>
<dbReference type="InterPro" id="IPR056281">
    <property type="entry name" value="MIT_ATG1a/b/c"/>
</dbReference>
<comment type="function">
    <text evidence="7">CIPK serine-threonine protein kinases interact with CBL proteins. Binding of a CBL protein to the regulatory NAF domain of CIPK protein lead to the activation of the kinase in a calcium-dependent manner.</text>
</comment>
<keyword evidence="4 8" id="KW-0547">Nucleotide-binding</keyword>
<dbReference type="GO" id="GO:0000045">
    <property type="term" value="P:autophagosome assembly"/>
    <property type="evidence" value="ECO:0007669"/>
    <property type="project" value="TreeGrafter"/>
</dbReference>
<name>A0AA88D190_FICCA</name>
<feature type="binding site" evidence="8">
    <location>
        <position position="99"/>
    </location>
    <ligand>
        <name>ATP</name>
        <dbReference type="ChEBI" id="CHEBI:30616"/>
    </ligand>
</feature>
<feature type="region of interest" description="Disordered" evidence="9">
    <location>
        <begin position="408"/>
        <end position="441"/>
    </location>
</feature>
<keyword evidence="12" id="KW-1185">Reference proteome</keyword>
<dbReference type="FunFam" id="1.10.510.10:FF:000571">
    <property type="entry name" value="Maternal embryonic leucine zipper kinase"/>
    <property type="match status" value="1"/>
</dbReference>
<dbReference type="PANTHER" id="PTHR24348:SF22">
    <property type="entry name" value="NON-SPECIFIC SERINE_THREONINE PROTEIN KINASE"/>
    <property type="match status" value="1"/>
</dbReference>
<dbReference type="PROSITE" id="PS00107">
    <property type="entry name" value="PROTEIN_KINASE_ATP"/>
    <property type="match status" value="1"/>
</dbReference>
<dbReference type="PROSITE" id="PS00108">
    <property type="entry name" value="PROTEIN_KINASE_ST"/>
    <property type="match status" value="1"/>
</dbReference>
<evidence type="ECO:0000256" key="5">
    <source>
        <dbReference type="ARBA" id="ARBA00022777"/>
    </source>
</evidence>
<evidence type="ECO:0000256" key="1">
    <source>
        <dbReference type="ARBA" id="ARBA00006234"/>
    </source>
</evidence>
<dbReference type="Gene3D" id="1.10.510.10">
    <property type="entry name" value="Transferase(Phosphotransferase) domain 1"/>
    <property type="match status" value="1"/>
</dbReference>
<dbReference type="GO" id="GO:0005524">
    <property type="term" value="F:ATP binding"/>
    <property type="evidence" value="ECO:0007669"/>
    <property type="project" value="UniProtKB-UniRule"/>
</dbReference>
<dbReference type="GO" id="GO:0005829">
    <property type="term" value="C:cytosol"/>
    <property type="evidence" value="ECO:0007669"/>
    <property type="project" value="TreeGrafter"/>
</dbReference>
<evidence type="ECO:0000313" key="12">
    <source>
        <dbReference type="Proteomes" id="UP001187192"/>
    </source>
</evidence>
<dbReference type="SMART" id="SM00220">
    <property type="entry name" value="S_TKc"/>
    <property type="match status" value="1"/>
</dbReference>
<sequence length="760" mass="84141">MILPPLLSPSPTTTTSAVAVVTNNNNNFRQSQGPSPPPEPDLPSSFVSGSANHPAMDLGGANQPRLVGDYILGPKIGSGSFAVVWRSRHRQSGREVAVKEIDKKQLSPKISESLLKEISILSTINHPNIIRLLKAIETEDKIYLVLEYCEGGDLAAYIHRHERVSEAVARHFMRQLDELACRIYSFPCFGAVPAGLQVLQEKHLIHRDLKPQNLLLSSNEPIPLLKIGDFGFARSLTPQGLADTLCGSPLYMAPEIIQNKKYDAKADLWSVGTILYQLVTGRPPFNGNTQFQLFRNILTSTELQFPDGALEELNPDCVDLCRCLLRQDPVERLTFKEFFSHKFLMEPRPMPDVKQFSLLLPMEPIVEQSKSTASDKGSKLSSALPLNLYSGSLGLQFSTGHETIVLREKDGEGTSNAKSAHAPRKSTDQETNSSHQHQVSDSMELIEKDYVLVNAHFASLEAISCYREPSLQLERKIGAPFYTPEQNEQGRPLMQAKELGLSSVGGAESSPKHEANMLPTSSTSTILREVQGLSILHPSTRIQLLHQYVQVLAELSLEKCNAGLYLESFSVELVILAIWKKALQICSTWLGSTTENDEPGSSSANDPRLAQGGVVLSPSTEENIDFSRPSCVSMWAEKSFLDAFNRAEKLSQHIHNMDGTAEMPDAMEIIFQKALAYGKSGAVVEFMENNSTAAESYSKALLLLSFIAGEVEMLSLNPPFSLTPENKKRIQHYIMNLRSRQTNFLKSRPSLRQFLNSPSK</sequence>
<dbReference type="InterPro" id="IPR008271">
    <property type="entry name" value="Ser/Thr_kinase_AS"/>
</dbReference>
<dbReference type="InterPro" id="IPR045269">
    <property type="entry name" value="Atg1-like"/>
</dbReference>
<dbReference type="GO" id="GO:0004674">
    <property type="term" value="F:protein serine/threonine kinase activity"/>
    <property type="evidence" value="ECO:0007669"/>
    <property type="project" value="UniProtKB-KW"/>
</dbReference>
<dbReference type="FunFam" id="3.30.200.20:FF:000003">
    <property type="entry name" value="Non-specific serine/threonine protein kinase"/>
    <property type="match status" value="1"/>
</dbReference>
<evidence type="ECO:0000256" key="2">
    <source>
        <dbReference type="ARBA" id="ARBA00022527"/>
    </source>
</evidence>
<keyword evidence="3" id="KW-0808">Transferase</keyword>
<evidence type="ECO:0000256" key="7">
    <source>
        <dbReference type="ARBA" id="ARBA00058225"/>
    </source>
</evidence>
<evidence type="ECO:0000259" key="10">
    <source>
        <dbReference type="PROSITE" id="PS50011"/>
    </source>
</evidence>
<dbReference type="EMBL" id="BTGU01000015">
    <property type="protein sequence ID" value="GMN42743.1"/>
    <property type="molecule type" value="Genomic_DNA"/>
</dbReference>
<dbReference type="GO" id="GO:0000407">
    <property type="term" value="C:phagophore assembly site"/>
    <property type="evidence" value="ECO:0007669"/>
    <property type="project" value="TreeGrafter"/>
</dbReference>
<dbReference type="PANTHER" id="PTHR24348">
    <property type="entry name" value="SERINE/THREONINE-PROTEIN KINASE UNC-51-RELATED"/>
    <property type="match status" value="1"/>
</dbReference>
<dbReference type="GO" id="GO:0016020">
    <property type="term" value="C:membrane"/>
    <property type="evidence" value="ECO:0007669"/>
    <property type="project" value="TreeGrafter"/>
</dbReference>
<comment type="similarity">
    <text evidence="1">Belongs to the protein kinase superfamily. CAMK Ser/Thr protein kinase family. SNF1 subfamily.</text>
</comment>
<evidence type="ECO:0000256" key="9">
    <source>
        <dbReference type="SAM" id="MobiDB-lite"/>
    </source>
</evidence>
<dbReference type="SUPFAM" id="SSF56112">
    <property type="entry name" value="Protein kinase-like (PK-like)"/>
    <property type="match status" value="1"/>
</dbReference>
<dbReference type="InterPro" id="IPR011009">
    <property type="entry name" value="Kinase-like_dom_sf"/>
</dbReference>
<gene>
    <name evidence="11" type="ORF">TIFTF001_011947</name>
</gene>
<dbReference type="Proteomes" id="UP001187192">
    <property type="component" value="Unassembled WGS sequence"/>
</dbReference>
<evidence type="ECO:0000256" key="6">
    <source>
        <dbReference type="ARBA" id="ARBA00022840"/>
    </source>
</evidence>
<keyword evidence="6 8" id="KW-0067">ATP-binding</keyword>
<dbReference type="Pfam" id="PF24497">
    <property type="entry name" value="MIT_ATG1"/>
    <property type="match status" value="1"/>
</dbReference>
<dbReference type="InterPro" id="IPR017441">
    <property type="entry name" value="Protein_kinase_ATP_BS"/>
</dbReference>
<feature type="region of interest" description="Disordered" evidence="9">
    <location>
        <begin position="25"/>
        <end position="59"/>
    </location>
</feature>
<dbReference type="Pfam" id="PF00069">
    <property type="entry name" value="Pkinase"/>
    <property type="match status" value="1"/>
</dbReference>
<keyword evidence="5" id="KW-0418">Kinase</keyword>